<reference evidence="1" key="1">
    <citation type="submission" date="2023-07" db="EMBL/GenBank/DDBJ databases">
        <title>draft genome sequence of fig (Ficus carica).</title>
        <authorList>
            <person name="Takahashi T."/>
            <person name="Nishimura K."/>
        </authorList>
    </citation>
    <scope>NUCLEOTIDE SEQUENCE</scope>
</reference>
<comment type="caution">
    <text evidence="1">The sequence shown here is derived from an EMBL/GenBank/DDBJ whole genome shotgun (WGS) entry which is preliminary data.</text>
</comment>
<proteinExistence type="predicted"/>
<accession>A0AA88JIW4</accession>
<sequence>MARRSFATMPFLATVIADEKSLEFAKRFWSDEVTRDFSPVSAKMLRSLVDAIMGASYRICGAPYRPKSKRWKRHYLCMLSPSGVFPLPLKLWLAFPDFGVLTADCMFERLMKDGWSPVAESLTSLRSDPSSMGHVES</sequence>
<evidence type="ECO:0000313" key="1">
    <source>
        <dbReference type="EMBL" id="GMN74331.1"/>
    </source>
</evidence>
<feature type="non-terminal residue" evidence="1">
    <location>
        <position position="1"/>
    </location>
</feature>
<evidence type="ECO:0000313" key="2">
    <source>
        <dbReference type="Proteomes" id="UP001187192"/>
    </source>
</evidence>
<protein>
    <submittedName>
        <fullName evidence="1">Uncharacterized protein</fullName>
    </submittedName>
</protein>
<keyword evidence="2" id="KW-1185">Reference proteome</keyword>
<dbReference type="Proteomes" id="UP001187192">
    <property type="component" value="Unassembled WGS sequence"/>
</dbReference>
<gene>
    <name evidence="1" type="ORF">TIFTF001_052356</name>
</gene>
<dbReference type="EMBL" id="BTGU01010854">
    <property type="protein sequence ID" value="GMN74331.1"/>
    <property type="molecule type" value="Genomic_DNA"/>
</dbReference>
<dbReference type="AlphaFoldDB" id="A0AA88JIW4"/>
<organism evidence="1 2">
    <name type="scientific">Ficus carica</name>
    <name type="common">Common fig</name>
    <dbReference type="NCBI Taxonomy" id="3494"/>
    <lineage>
        <taxon>Eukaryota</taxon>
        <taxon>Viridiplantae</taxon>
        <taxon>Streptophyta</taxon>
        <taxon>Embryophyta</taxon>
        <taxon>Tracheophyta</taxon>
        <taxon>Spermatophyta</taxon>
        <taxon>Magnoliopsida</taxon>
        <taxon>eudicotyledons</taxon>
        <taxon>Gunneridae</taxon>
        <taxon>Pentapetalae</taxon>
        <taxon>rosids</taxon>
        <taxon>fabids</taxon>
        <taxon>Rosales</taxon>
        <taxon>Moraceae</taxon>
        <taxon>Ficeae</taxon>
        <taxon>Ficus</taxon>
    </lineage>
</organism>
<name>A0AA88JIW4_FICCA</name>